<dbReference type="Proteomes" id="UP000747542">
    <property type="component" value="Unassembled WGS sequence"/>
</dbReference>
<reference evidence="2" key="1">
    <citation type="journal article" date="2021" name="Sci. Adv.">
        <title>The American lobster genome reveals insights on longevity, neural, and immune adaptations.</title>
        <authorList>
            <person name="Polinski J.M."/>
            <person name="Zimin A.V."/>
            <person name="Clark K.F."/>
            <person name="Kohn A.B."/>
            <person name="Sadowski N."/>
            <person name="Timp W."/>
            <person name="Ptitsyn A."/>
            <person name="Khanna P."/>
            <person name="Romanova D.Y."/>
            <person name="Williams P."/>
            <person name="Greenwood S.J."/>
            <person name="Moroz L.L."/>
            <person name="Walt D.R."/>
            <person name="Bodnar A.G."/>
        </authorList>
    </citation>
    <scope>NUCLEOTIDE SEQUENCE</scope>
    <source>
        <strain evidence="2">GMGI-L3</strain>
    </source>
</reference>
<protein>
    <submittedName>
        <fullName evidence="2">Uncharacterized protein</fullName>
    </submittedName>
</protein>
<evidence type="ECO:0000313" key="3">
    <source>
        <dbReference type="Proteomes" id="UP000747542"/>
    </source>
</evidence>
<organism evidence="2 3">
    <name type="scientific">Homarus americanus</name>
    <name type="common">American lobster</name>
    <dbReference type="NCBI Taxonomy" id="6706"/>
    <lineage>
        <taxon>Eukaryota</taxon>
        <taxon>Metazoa</taxon>
        <taxon>Ecdysozoa</taxon>
        <taxon>Arthropoda</taxon>
        <taxon>Crustacea</taxon>
        <taxon>Multicrustacea</taxon>
        <taxon>Malacostraca</taxon>
        <taxon>Eumalacostraca</taxon>
        <taxon>Eucarida</taxon>
        <taxon>Decapoda</taxon>
        <taxon>Pleocyemata</taxon>
        <taxon>Astacidea</taxon>
        <taxon>Nephropoidea</taxon>
        <taxon>Nephropidae</taxon>
        <taxon>Homarus</taxon>
    </lineage>
</organism>
<evidence type="ECO:0000313" key="2">
    <source>
        <dbReference type="EMBL" id="KAG7166126.1"/>
    </source>
</evidence>
<comment type="caution">
    <text evidence="2">The sequence shown here is derived from an EMBL/GenBank/DDBJ whole genome shotgun (WGS) entry which is preliminary data.</text>
</comment>
<name>A0A8J5JYW2_HOMAM</name>
<dbReference type="EMBL" id="JAHLQT010022636">
    <property type="protein sequence ID" value="KAG7166126.1"/>
    <property type="molecule type" value="Genomic_DNA"/>
</dbReference>
<accession>A0A8J5JYW2</accession>
<dbReference type="AlphaFoldDB" id="A0A8J5JYW2"/>
<proteinExistence type="predicted"/>
<feature type="region of interest" description="Disordered" evidence="1">
    <location>
        <begin position="59"/>
        <end position="78"/>
    </location>
</feature>
<sequence>MNIARDCDKWGGASKDVCGNKQREDIPFSTKIGVRSSEGHGCLCTSNWTSVAAMPVRSGSGGRVACPNPSPAKHKLSY</sequence>
<gene>
    <name evidence="2" type="ORF">Hamer_G010930</name>
</gene>
<evidence type="ECO:0000256" key="1">
    <source>
        <dbReference type="SAM" id="MobiDB-lite"/>
    </source>
</evidence>
<keyword evidence="3" id="KW-1185">Reference proteome</keyword>